<evidence type="ECO:0000313" key="1">
    <source>
        <dbReference type="EMBL" id="EDO60896.1"/>
    </source>
</evidence>
<comment type="caution">
    <text evidence="1">The sequence shown here is derived from an EMBL/GenBank/DDBJ whole genome shotgun (WGS) entry which is preliminary data.</text>
</comment>
<reference evidence="1 2" key="1">
    <citation type="submission" date="2007-08" db="EMBL/GenBank/DDBJ databases">
        <title>Draft genome sequence of Clostridium leptum (DSM 753).</title>
        <authorList>
            <person name="Sudarsanam P."/>
            <person name="Ley R."/>
            <person name="Guruge J."/>
            <person name="Turnbaugh P.J."/>
            <person name="Mahowald M."/>
            <person name="Liep D."/>
            <person name="Gordon J."/>
        </authorList>
    </citation>
    <scope>NUCLEOTIDE SEQUENCE [LARGE SCALE GENOMIC DNA]</scope>
    <source>
        <strain evidence="1 2">DSM 753</strain>
    </source>
</reference>
<organism evidence="1 2">
    <name type="scientific">[Clostridium] leptum DSM 753</name>
    <dbReference type="NCBI Taxonomy" id="428125"/>
    <lineage>
        <taxon>Bacteria</taxon>
        <taxon>Bacillati</taxon>
        <taxon>Bacillota</taxon>
        <taxon>Clostridia</taxon>
        <taxon>Eubacteriales</taxon>
        <taxon>Oscillospiraceae</taxon>
        <taxon>Oscillospiraceae incertae sedis</taxon>
    </lineage>
</organism>
<name>A7VV96_9FIRM</name>
<dbReference type="EMBL" id="ABCB02000019">
    <property type="protein sequence ID" value="EDO60896.1"/>
    <property type="molecule type" value="Genomic_DNA"/>
</dbReference>
<dbReference type="AlphaFoldDB" id="A7VV96"/>
<evidence type="ECO:0000313" key="2">
    <source>
        <dbReference type="Proteomes" id="UP000003490"/>
    </source>
</evidence>
<sequence length="59" mass="6728">MTNRFDPARRPSLKDLTGKRIMIFLQSLETAKASRLMLVIWYSSEKIALCLILDGQSLS</sequence>
<reference evidence="1 2" key="2">
    <citation type="submission" date="2007-08" db="EMBL/GenBank/DDBJ databases">
        <authorList>
            <person name="Fulton L."/>
            <person name="Clifton S."/>
            <person name="Fulton B."/>
            <person name="Xu J."/>
            <person name="Minx P."/>
            <person name="Pepin K.H."/>
            <person name="Johnson M."/>
            <person name="Thiruvilangam P."/>
            <person name="Bhonagiri V."/>
            <person name="Nash W.E."/>
            <person name="Wang C."/>
            <person name="Mardis E.R."/>
            <person name="Wilson R.K."/>
        </authorList>
    </citation>
    <scope>NUCLEOTIDE SEQUENCE [LARGE SCALE GENOMIC DNA]</scope>
    <source>
        <strain evidence="1 2">DSM 753</strain>
    </source>
</reference>
<protein>
    <submittedName>
        <fullName evidence="1">Uncharacterized protein</fullName>
    </submittedName>
</protein>
<accession>A7VV96</accession>
<dbReference type="Proteomes" id="UP000003490">
    <property type="component" value="Unassembled WGS sequence"/>
</dbReference>
<proteinExistence type="predicted"/>
<gene>
    <name evidence="1" type="ORF">CLOLEP_02508</name>
</gene>
<dbReference type="HOGENOM" id="CLU_2952183_0_0_9"/>